<gene>
    <name evidence="8" type="ORF">R5R35_001525</name>
</gene>
<dbReference type="Gene3D" id="3.40.350.10">
    <property type="entry name" value="Creatinase/prolidase N-terminal domain"/>
    <property type="match status" value="1"/>
</dbReference>
<dbReference type="PANTHER" id="PTHR43226:SF4">
    <property type="entry name" value="XAA-PRO AMINOPEPTIDASE 3"/>
    <property type="match status" value="1"/>
</dbReference>
<evidence type="ECO:0000259" key="7">
    <source>
        <dbReference type="SMART" id="SM01011"/>
    </source>
</evidence>
<evidence type="ECO:0000313" key="8">
    <source>
        <dbReference type="EMBL" id="KAK7874430.1"/>
    </source>
</evidence>
<comment type="similarity">
    <text evidence="2">Belongs to the peptidase M24B family.</text>
</comment>
<dbReference type="InterPro" id="IPR000994">
    <property type="entry name" value="Pept_M24"/>
</dbReference>
<dbReference type="SUPFAM" id="SSF55920">
    <property type="entry name" value="Creatinase/aminopeptidase"/>
    <property type="match status" value="1"/>
</dbReference>
<comment type="cofactor">
    <cofactor evidence="1">
        <name>Mn(2+)</name>
        <dbReference type="ChEBI" id="CHEBI:29035"/>
    </cofactor>
</comment>
<evidence type="ECO:0000256" key="6">
    <source>
        <dbReference type="SAM" id="MobiDB-lite"/>
    </source>
</evidence>
<dbReference type="EMBL" id="JAZDUA010000002">
    <property type="protein sequence ID" value="KAK7874430.1"/>
    <property type="molecule type" value="Genomic_DNA"/>
</dbReference>
<evidence type="ECO:0000313" key="9">
    <source>
        <dbReference type="Proteomes" id="UP001378592"/>
    </source>
</evidence>
<feature type="domain" description="Aminopeptidase P N-terminal" evidence="7">
    <location>
        <begin position="73"/>
        <end position="217"/>
    </location>
</feature>
<keyword evidence="4" id="KW-0378">Hydrolase</keyword>
<dbReference type="Pfam" id="PF00557">
    <property type="entry name" value="Peptidase_M24"/>
    <property type="match status" value="1"/>
</dbReference>
<feature type="compositionally biased region" description="Polar residues" evidence="6">
    <location>
        <begin position="39"/>
        <end position="58"/>
    </location>
</feature>
<dbReference type="GO" id="GO:0006508">
    <property type="term" value="P:proteolysis"/>
    <property type="evidence" value="ECO:0007669"/>
    <property type="project" value="TreeGrafter"/>
</dbReference>
<comment type="caution">
    <text evidence="8">The sequence shown here is derived from an EMBL/GenBank/DDBJ whole genome shotgun (WGS) entry which is preliminary data.</text>
</comment>
<dbReference type="SUPFAM" id="SSF53092">
    <property type="entry name" value="Creatinase/prolidase N-terminal domain"/>
    <property type="match status" value="1"/>
</dbReference>
<keyword evidence="5" id="KW-0464">Manganese</keyword>
<evidence type="ECO:0000256" key="5">
    <source>
        <dbReference type="ARBA" id="ARBA00023211"/>
    </source>
</evidence>
<dbReference type="Pfam" id="PF05195">
    <property type="entry name" value="AMP_N"/>
    <property type="match status" value="1"/>
</dbReference>
<dbReference type="SMART" id="SM01011">
    <property type="entry name" value="AMP_N"/>
    <property type="match status" value="1"/>
</dbReference>
<reference evidence="8 9" key="1">
    <citation type="submission" date="2024-03" db="EMBL/GenBank/DDBJ databases">
        <title>The genome assembly and annotation of the cricket Gryllus longicercus Weissman &amp; Gray.</title>
        <authorList>
            <person name="Szrajer S."/>
            <person name="Gray D."/>
            <person name="Ylla G."/>
        </authorList>
    </citation>
    <scope>NUCLEOTIDE SEQUENCE [LARGE SCALE GENOMIC DNA]</scope>
    <source>
        <strain evidence="8">DAG 2021-001</strain>
        <tissue evidence="8">Whole body minus gut</tissue>
    </source>
</reference>
<dbReference type="Proteomes" id="UP001378592">
    <property type="component" value="Unassembled WGS sequence"/>
</dbReference>
<organism evidence="8 9">
    <name type="scientific">Gryllus longicercus</name>
    <dbReference type="NCBI Taxonomy" id="2509291"/>
    <lineage>
        <taxon>Eukaryota</taxon>
        <taxon>Metazoa</taxon>
        <taxon>Ecdysozoa</taxon>
        <taxon>Arthropoda</taxon>
        <taxon>Hexapoda</taxon>
        <taxon>Insecta</taxon>
        <taxon>Pterygota</taxon>
        <taxon>Neoptera</taxon>
        <taxon>Polyneoptera</taxon>
        <taxon>Orthoptera</taxon>
        <taxon>Ensifera</taxon>
        <taxon>Gryllidea</taxon>
        <taxon>Grylloidea</taxon>
        <taxon>Gryllidae</taxon>
        <taxon>Gryllinae</taxon>
        <taxon>Gryllus</taxon>
    </lineage>
</organism>
<dbReference type="GO" id="GO:0005739">
    <property type="term" value="C:mitochondrion"/>
    <property type="evidence" value="ECO:0007669"/>
    <property type="project" value="TreeGrafter"/>
</dbReference>
<keyword evidence="3" id="KW-0479">Metal-binding</keyword>
<dbReference type="InterPro" id="IPR036005">
    <property type="entry name" value="Creatinase/aminopeptidase-like"/>
</dbReference>
<sequence length="510" mass="56942">MTPIMREFVNSALVRAGIVFPRSSTCACSTKTTVINAPENQWQGNAISSKPQGQPTSKTHPHLLKDGELIPGITVGEFQERRHRLMNNVYKHASRHNMKSHHLVIIPSATKVYMTEKIPYVFRQNSDFLYLSGCLQPDSALVLSGHDDSFSSTLFLRKPDAHAELWDGPSTDLREAPCIFGVDQALPVGEMKSFLNSFAHTNRGFTLWYDFMQPIQPEIHRTLRDFLAETWNKMWESPKPLVHKMRLYKSPAEIGLMKASCDIASNAISKTIQYSHDGITEHQLFACVDYECRVRGAQHLAYPPVVAGGSRANIIHYINNNQVVHSGQMVLMDAGCELHGYCSDITRTWPVCGQFSSTQRALYDVVLLVQTELLAILEKGFPSLDDLFHNMCILLGKYLQELGVLSSKLGNNELLKAAYSFCPHHVSHYLGMDVHDTALIPRSIKLEPGMVITVEPGVYVNTNNKLAAPEFVGMGIRIEDDILITNNGPVLLTAGCPKQVADIERLCLKV</sequence>
<dbReference type="GO" id="GO:0070006">
    <property type="term" value="F:metalloaminopeptidase activity"/>
    <property type="evidence" value="ECO:0007669"/>
    <property type="project" value="InterPro"/>
</dbReference>
<keyword evidence="9" id="KW-1185">Reference proteome</keyword>
<dbReference type="InterPro" id="IPR029149">
    <property type="entry name" value="Creatin/AminoP/Spt16_N"/>
</dbReference>
<evidence type="ECO:0000256" key="4">
    <source>
        <dbReference type="ARBA" id="ARBA00022801"/>
    </source>
</evidence>
<name>A0AAN9W7X0_9ORTH</name>
<dbReference type="PANTHER" id="PTHR43226">
    <property type="entry name" value="XAA-PRO AMINOPEPTIDASE 3"/>
    <property type="match status" value="1"/>
</dbReference>
<evidence type="ECO:0000256" key="2">
    <source>
        <dbReference type="ARBA" id="ARBA00008766"/>
    </source>
</evidence>
<evidence type="ECO:0000256" key="1">
    <source>
        <dbReference type="ARBA" id="ARBA00001936"/>
    </source>
</evidence>
<protein>
    <recommendedName>
        <fullName evidence="7">Aminopeptidase P N-terminal domain-containing protein</fullName>
    </recommendedName>
</protein>
<evidence type="ECO:0000256" key="3">
    <source>
        <dbReference type="ARBA" id="ARBA00022723"/>
    </source>
</evidence>
<dbReference type="InterPro" id="IPR052433">
    <property type="entry name" value="X-Pro_dipept-like"/>
</dbReference>
<dbReference type="AlphaFoldDB" id="A0AAN9W7X0"/>
<dbReference type="InterPro" id="IPR007865">
    <property type="entry name" value="Aminopep_P_N"/>
</dbReference>
<dbReference type="GO" id="GO:0030145">
    <property type="term" value="F:manganese ion binding"/>
    <property type="evidence" value="ECO:0007669"/>
    <property type="project" value="InterPro"/>
</dbReference>
<accession>A0AAN9W7X0</accession>
<proteinExistence type="inferred from homology"/>
<dbReference type="Gene3D" id="3.90.230.10">
    <property type="entry name" value="Creatinase/methionine aminopeptidase superfamily"/>
    <property type="match status" value="1"/>
</dbReference>
<feature type="region of interest" description="Disordered" evidence="6">
    <location>
        <begin position="39"/>
        <end position="63"/>
    </location>
</feature>
<dbReference type="CDD" id="cd01087">
    <property type="entry name" value="Prolidase"/>
    <property type="match status" value="1"/>
</dbReference>